<sequence>MALESVPAEPGSAEPDFIILRGERVDDSHLHEAAELGQFPALAAAVVGTPPEHRGTPPVGQRVREDIRAGHELIAVAGQIITPEVVQRARLADALDVLNVASQQTDEQFGGRRTWEDRERRLCCQLCPCGLSRWSGPRPRQAQSCQQSRSLVSCSACGGG</sequence>
<dbReference type="RefSeq" id="WP_380082108.1">
    <property type="nucleotide sequence ID" value="NZ_JBHSWD010000001.1"/>
</dbReference>
<organism evidence="1 2">
    <name type="scientific">Deinococcus lacus</name>
    <dbReference type="NCBI Taxonomy" id="392561"/>
    <lineage>
        <taxon>Bacteria</taxon>
        <taxon>Thermotogati</taxon>
        <taxon>Deinococcota</taxon>
        <taxon>Deinococci</taxon>
        <taxon>Deinococcales</taxon>
        <taxon>Deinococcaceae</taxon>
        <taxon>Deinococcus</taxon>
    </lineage>
</organism>
<comment type="caution">
    <text evidence="1">The sequence shown here is derived from an EMBL/GenBank/DDBJ whole genome shotgun (WGS) entry which is preliminary data.</text>
</comment>
<dbReference type="Proteomes" id="UP001596297">
    <property type="component" value="Unassembled WGS sequence"/>
</dbReference>
<accession>A0ABW1YA20</accession>
<name>A0ABW1YA20_9DEIO</name>
<keyword evidence="2" id="KW-1185">Reference proteome</keyword>
<gene>
    <name evidence="1" type="ORF">ACFP81_03015</name>
</gene>
<evidence type="ECO:0000313" key="2">
    <source>
        <dbReference type="Proteomes" id="UP001596297"/>
    </source>
</evidence>
<proteinExistence type="predicted"/>
<evidence type="ECO:0000313" key="1">
    <source>
        <dbReference type="EMBL" id="MFC6591101.1"/>
    </source>
</evidence>
<dbReference type="EMBL" id="JBHSWD010000001">
    <property type="protein sequence ID" value="MFC6591101.1"/>
    <property type="molecule type" value="Genomic_DNA"/>
</dbReference>
<protein>
    <submittedName>
        <fullName evidence="1">Uncharacterized protein</fullName>
    </submittedName>
</protein>
<reference evidence="2" key="1">
    <citation type="journal article" date="2019" name="Int. J. Syst. Evol. Microbiol.">
        <title>The Global Catalogue of Microorganisms (GCM) 10K type strain sequencing project: providing services to taxonomists for standard genome sequencing and annotation.</title>
        <authorList>
            <consortium name="The Broad Institute Genomics Platform"/>
            <consortium name="The Broad Institute Genome Sequencing Center for Infectious Disease"/>
            <person name="Wu L."/>
            <person name="Ma J."/>
        </authorList>
    </citation>
    <scope>NUCLEOTIDE SEQUENCE [LARGE SCALE GENOMIC DNA]</scope>
    <source>
        <strain evidence="2">CGMCC 1.15772</strain>
    </source>
</reference>